<evidence type="ECO:0000313" key="2">
    <source>
        <dbReference type="WBParaSite" id="JU765_v2.g19544.t1"/>
    </source>
</evidence>
<sequence length="179" mass="21089">MPLPPAKVKQLCRQSLPEIGVEPHQVQNGIDFYKFFYSNYKYKYADLRVYFRGAEKYTPEQIQKSPRFRRLGIGMLLSNGILAATYDTPMVFKAFIRDLVDRHEERNLDPELWVDFHSIFIKFLETKRPLTDEEKEAWLQLGKDFSNECNTHLKHRGLPYVGMEKRKSAEPEKEGSNEI</sequence>
<dbReference type="WBParaSite" id="JU765_v2.g19544.t1">
    <property type="protein sequence ID" value="JU765_v2.g19544.t1"/>
    <property type="gene ID" value="JU765_v2.g19544"/>
</dbReference>
<name>A0AC34QU58_9BILA</name>
<protein>
    <submittedName>
        <fullName evidence="2">Globin family profile domain-containing protein</fullName>
    </submittedName>
</protein>
<organism evidence="1 2">
    <name type="scientific">Panagrolaimus sp. JU765</name>
    <dbReference type="NCBI Taxonomy" id="591449"/>
    <lineage>
        <taxon>Eukaryota</taxon>
        <taxon>Metazoa</taxon>
        <taxon>Ecdysozoa</taxon>
        <taxon>Nematoda</taxon>
        <taxon>Chromadorea</taxon>
        <taxon>Rhabditida</taxon>
        <taxon>Tylenchina</taxon>
        <taxon>Panagrolaimomorpha</taxon>
        <taxon>Panagrolaimoidea</taxon>
        <taxon>Panagrolaimidae</taxon>
        <taxon>Panagrolaimus</taxon>
    </lineage>
</organism>
<accession>A0AC34QU58</accession>
<evidence type="ECO:0000313" key="1">
    <source>
        <dbReference type="Proteomes" id="UP000887576"/>
    </source>
</evidence>
<proteinExistence type="predicted"/>
<dbReference type="Proteomes" id="UP000887576">
    <property type="component" value="Unplaced"/>
</dbReference>
<reference evidence="2" key="1">
    <citation type="submission" date="2022-11" db="UniProtKB">
        <authorList>
            <consortium name="WormBaseParasite"/>
        </authorList>
    </citation>
    <scope>IDENTIFICATION</scope>
</reference>